<dbReference type="Proteomes" id="UP001295423">
    <property type="component" value="Unassembled WGS sequence"/>
</dbReference>
<accession>A0AAD2CCN7</accession>
<evidence type="ECO:0000313" key="3">
    <source>
        <dbReference type="EMBL" id="CAJ1914752.1"/>
    </source>
</evidence>
<feature type="region of interest" description="Disordered" evidence="2">
    <location>
        <begin position="579"/>
        <end position="601"/>
    </location>
</feature>
<keyword evidence="1" id="KW-0175">Coiled coil</keyword>
<name>A0AAD2CCN7_9STRA</name>
<evidence type="ECO:0000313" key="4">
    <source>
        <dbReference type="Proteomes" id="UP001295423"/>
    </source>
</evidence>
<dbReference type="AlphaFoldDB" id="A0AAD2CCN7"/>
<keyword evidence="4" id="KW-1185">Reference proteome</keyword>
<organism evidence="3 4">
    <name type="scientific">Cylindrotheca closterium</name>
    <dbReference type="NCBI Taxonomy" id="2856"/>
    <lineage>
        <taxon>Eukaryota</taxon>
        <taxon>Sar</taxon>
        <taxon>Stramenopiles</taxon>
        <taxon>Ochrophyta</taxon>
        <taxon>Bacillariophyta</taxon>
        <taxon>Bacillariophyceae</taxon>
        <taxon>Bacillariophycidae</taxon>
        <taxon>Bacillariales</taxon>
        <taxon>Bacillariaceae</taxon>
        <taxon>Cylindrotheca</taxon>
    </lineage>
</organism>
<gene>
    <name evidence="3" type="ORF">CYCCA115_LOCUS696</name>
</gene>
<feature type="region of interest" description="Disordered" evidence="2">
    <location>
        <begin position="1"/>
        <end position="48"/>
    </location>
</feature>
<sequence length="601" mass="65841">MELPFAVEPSVDPVTSSHLQESASSTLINAPSDVSSPDSRHLDGLNTPQDVFVPRYKEKQPEIGTRVFNSEANDPNDGFVDPEITDFTYVNVSDTDVDGLHAIIDDHELYFEAESQRSDVLGLLLSGTNPIVDITDEANKAASKALEAKKRGDLLGALEYHTLAARKYKENAINNPSFAKPMLLLSQTQAKSAIALKKIIQLNPEELIQALSTSDDSLSKESSAISHKDRLRAAVRGALGSKNHEADISDSQFLGRATANPGSYDEAKYSEVEIETSAPVGADTNNNPVDDMMELERELRDMDMALELGSSISSLDTRMQNRMKSSVVDGSFMVVPPGSNSYMSSSMWGGGPNPRSSAPQSTSANVNVRARANRVQSVMGASTAAPVARLAKPVPPPATPTDAPDGLESSWWGNANSTSQMLASSVISLGTRVDSGPSIDRGQPINTKQLMQLMDSLKALGDENAELIRQVDDAEASRREAEAAREQMKRFKHDYGKRFASLKAALDKFRQDYPERGVTSSENPMNSSEFIRSSSTKDQIQRQEQLIRKLTADLKKEKEESKKKDAALRKYEAFYREVKARSAQKKTAQRKTESQRTKHKA</sequence>
<feature type="coiled-coil region" evidence="1">
    <location>
        <begin position="450"/>
        <end position="494"/>
    </location>
</feature>
<evidence type="ECO:0000256" key="2">
    <source>
        <dbReference type="SAM" id="MobiDB-lite"/>
    </source>
</evidence>
<reference evidence="3" key="1">
    <citation type="submission" date="2023-08" db="EMBL/GenBank/DDBJ databases">
        <authorList>
            <person name="Audoor S."/>
            <person name="Bilcke G."/>
        </authorList>
    </citation>
    <scope>NUCLEOTIDE SEQUENCE</scope>
</reference>
<dbReference type="EMBL" id="CAKOGP040000001">
    <property type="protein sequence ID" value="CAJ1914752.1"/>
    <property type="molecule type" value="Genomic_DNA"/>
</dbReference>
<feature type="compositionally biased region" description="Polar residues" evidence="2">
    <location>
        <begin position="13"/>
        <end position="37"/>
    </location>
</feature>
<protein>
    <submittedName>
        <fullName evidence="3">Uncharacterized protein</fullName>
    </submittedName>
</protein>
<feature type="compositionally biased region" description="Basic and acidic residues" evidence="2">
    <location>
        <begin position="590"/>
        <end position="601"/>
    </location>
</feature>
<comment type="caution">
    <text evidence="3">The sequence shown here is derived from an EMBL/GenBank/DDBJ whole genome shotgun (WGS) entry which is preliminary data.</text>
</comment>
<evidence type="ECO:0000256" key="1">
    <source>
        <dbReference type="SAM" id="Coils"/>
    </source>
</evidence>
<feature type="compositionally biased region" description="Polar residues" evidence="2">
    <location>
        <begin position="518"/>
        <end position="538"/>
    </location>
</feature>
<feature type="region of interest" description="Disordered" evidence="2">
    <location>
        <begin position="515"/>
        <end position="543"/>
    </location>
</feature>
<proteinExistence type="predicted"/>